<feature type="region of interest" description="Disordered" evidence="1">
    <location>
        <begin position="20"/>
        <end position="41"/>
    </location>
</feature>
<dbReference type="SUPFAM" id="SSF46689">
    <property type="entry name" value="Homeodomain-like"/>
    <property type="match status" value="1"/>
</dbReference>
<feature type="region of interest" description="Disordered" evidence="1">
    <location>
        <begin position="297"/>
        <end position="384"/>
    </location>
</feature>
<feature type="region of interest" description="Disordered" evidence="1">
    <location>
        <begin position="72"/>
        <end position="97"/>
    </location>
</feature>
<accession>A0ABQ9YMD7</accession>
<dbReference type="InterPro" id="IPR039467">
    <property type="entry name" value="TFIIIB_B''_Myb"/>
</dbReference>
<comment type="caution">
    <text evidence="3">The sequence shown here is derived from an EMBL/GenBank/DDBJ whole genome shotgun (WGS) entry which is preliminary data.</text>
</comment>
<keyword evidence="4" id="KW-1185">Reference proteome</keyword>
<evidence type="ECO:0000313" key="3">
    <source>
        <dbReference type="EMBL" id="KAK2964907.1"/>
    </source>
</evidence>
<dbReference type="PANTHER" id="PTHR22929">
    <property type="entry name" value="RNA POLYMERASE III TRANSCRIPTION INITIATION FACTOR B"/>
    <property type="match status" value="1"/>
</dbReference>
<evidence type="ECO:0000313" key="4">
    <source>
        <dbReference type="Proteomes" id="UP001281761"/>
    </source>
</evidence>
<feature type="compositionally biased region" description="Basic and acidic residues" evidence="1">
    <location>
        <begin position="348"/>
        <end position="366"/>
    </location>
</feature>
<sequence>MTRCVEIDPPFNSMTSFFDIQVHPPRPPGEEDTGEEYEEKNRKQIPINQLLKTLPTENPTSRYAQHLLTIQKLKRTESSNSATTNDDRSTDRLTPLHIPGSTLAKTFVQADPQRTQTPAPSIRIVDGRIEVDHVPSVGTPNAAGQRMDLQYAMEEEHHLTSHAHLKREATKNWSENETVRFYELLSQFGSNFDLINKLFPERSVTQLKRKFHHEDRVNHDLINAALNHRCSVEQIRESIRNMQTIRDNVKQEKQTRLAEIELIERQMEKDRLEAMTKREAELAELEKQKLAELSASNRVLVHDDSEEGDDSQAWMEPDDETVDKTSITHNKRIINDDDDEDEAVEQQLEQKEEEKMDDQHRPIKPVEEEERPMSFFDLFKPPAP</sequence>
<dbReference type="Proteomes" id="UP001281761">
    <property type="component" value="Unassembled WGS sequence"/>
</dbReference>
<protein>
    <submittedName>
        <fullName evidence="3">Transcription factor TFIIIB component B</fullName>
    </submittedName>
</protein>
<dbReference type="Gene3D" id="1.10.10.60">
    <property type="entry name" value="Homeodomain-like"/>
    <property type="match status" value="1"/>
</dbReference>
<feature type="domain" description="Myb-like" evidence="2">
    <location>
        <begin position="169"/>
        <end position="217"/>
    </location>
</feature>
<organism evidence="3 4">
    <name type="scientific">Blattamonas nauphoetae</name>
    <dbReference type="NCBI Taxonomy" id="2049346"/>
    <lineage>
        <taxon>Eukaryota</taxon>
        <taxon>Metamonada</taxon>
        <taxon>Preaxostyla</taxon>
        <taxon>Oxymonadida</taxon>
        <taxon>Blattamonas</taxon>
    </lineage>
</organism>
<evidence type="ECO:0000259" key="2">
    <source>
        <dbReference type="SMART" id="SM00717"/>
    </source>
</evidence>
<name>A0ABQ9YMD7_9EUKA</name>
<gene>
    <name evidence="3" type="ORF">BLNAU_208</name>
</gene>
<dbReference type="InterPro" id="IPR009057">
    <property type="entry name" value="Homeodomain-like_sf"/>
</dbReference>
<proteinExistence type="predicted"/>
<dbReference type="PANTHER" id="PTHR22929:SF0">
    <property type="entry name" value="TRANSCRIPTION FACTOR TFIIIB COMPONENT B'' HOMOLOG"/>
    <property type="match status" value="1"/>
</dbReference>
<dbReference type="SMART" id="SM00717">
    <property type="entry name" value="SANT"/>
    <property type="match status" value="1"/>
</dbReference>
<evidence type="ECO:0000256" key="1">
    <source>
        <dbReference type="SAM" id="MobiDB-lite"/>
    </source>
</evidence>
<dbReference type="Pfam" id="PF15963">
    <property type="entry name" value="Myb_DNA-bind_7"/>
    <property type="match status" value="1"/>
</dbReference>
<dbReference type="EMBL" id="JARBJD010000001">
    <property type="protein sequence ID" value="KAK2964907.1"/>
    <property type="molecule type" value="Genomic_DNA"/>
</dbReference>
<feature type="compositionally biased region" description="Acidic residues" evidence="1">
    <location>
        <begin position="304"/>
        <end position="321"/>
    </location>
</feature>
<dbReference type="InterPro" id="IPR001005">
    <property type="entry name" value="SANT/Myb"/>
</dbReference>
<reference evidence="3 4" key="1">
    <citation type="journal article" date="2022" name="bioRxiv">
        <title>Genomics of Preaxostyla Flagellates Illuminates Evolutionary Transitions and the Path Towards Mitochondrial Loss.</title>
        <authorList>
            <person name="Novak L.V.F."/>
            <person name="Treitli S.C."/>
            <person name="Pyrih J."/>
            <person name="Halakuc P."/>
            <person name="Pipaliya S.V."/>
            <person name="Vacek V."/>
            <person name="Brzon O."/>
            <person name="Soukal P."/>
            <person name="Eme L."/>
            <person name="Dacks J.B."/>
            <person name="Karnkowska A."/>
            <person name="Elias M."/>
            <person name="Hampl V."/>
        </authorList>
    </citation>
    <scope>NUCLEOTIDE SEQUENCE [LARGE SCALE GENOMIC DNA]</scope>
    <source>
        <strain evidence="3">NAU3</strain>
        <tissue evidence="3">Gut</tissue>
    </source>
</reference>